<evidence type="ECO:0000256" key="1">
    <source>
        <dbReference type="SAM" id="MobiDB-lite"/>
    </source>
</evidence>
<dbReference type="Pfam" id="PF16926">
    <property type="entry name" value="HisKA_4TM"/>
    <property type="match status" value="1"/>
</dbReference>
<feature type="domain" description="DUF7344" evidence="4">
    <location>
        <begin position="218"/>
        <end position="289"/>
    </location>
</feature>
<feature type="transmembrane region" description="Helical" evidence="2">
    <location>
        <begin position="43"/>
        <end position="68"/>
    </location>
</feature>
<keyword evidence="2" id="KW-0472">Membrane</keyword>
<dbReference type="Proteomes" id="UP001500420">
    <property type="component" value="Unassembled WGS sequence"/>
</dbReference>
<keyword evidence="2" id="KW-1133">Transmembrane helix</keyword>
<gene>
    <name evidence="5" type="ORF">GCM10009020_27670</name>
</gene>
<evidence type="ECO:0000259" key="3">
    <source>
        <dbReference type="Pfam" id="PF16926"/>
    </source>
</evidence>
<organism evidence="5 6">
    <name type="scientific">Natronoarchaeum mannanilyticum</name>
    <dbReference type="NCBI Taxonomy" id="926360"/>
    <lineage>
        <taxon>Archaea</taxon>
        <taxon>Methanobacteriati</taxon>
        <taxon>Methanobacteriota</taxon>
        <taxon>Stenosarchaea group</taxon>
        <taxon>Halobacteria</taxon>
        <taxon>Halobacteriales</taxon>
        <taxon>Natronoarchaeaceae</taxon>
    </lineage>
</organism>
<keyword evidence="2" id="KW-0812">Transmembrane</keyword>
<evidence type="ECO:0000256" key="2">
    <source>
        <dbReference type="SAM" id="Phobius"/>
    </source>
</evidence>
<feature type="transmembrane region" description="Helical" evidence="2">
    <location>
        <begin position="80"/>
        <end position="100"/>
    </location>
</feature>
<feature type="transmembrane region" description="Helical" evidence="2">
    <location>
        <begin position="112"/>
        <end position="133"/>
    </location>
</feature>
<dbReference type="InterPro" id="IPR031623">
    <property type="entry name" value="HisKA_4TM"/>
</dbReference>
<feature type="compositionally biased region" description="Basic and acidic residues" evidence="1">
    <location>
        <begin position="163"/>
        <end position="174"/>
    </location>
</feature>
<dbReference type="EMBL" id="BAAADV010000007">
    <property type="protein sequence ID" value="GAA0677963.1"/>
    <property type="molecule type" value="Genomic_DNA"/>
</dbReference>
<accession>A0AAV3TCS0</accession>
<evidence type="ECO:0000259" key="4">
    <source>
        <dbReference type="Pfam" id="PF24035"/>
    </source>
</evidence>
<reference evidence="5 6" key="1">
    <citation type="journal article" date="2019" name="Int. J. Syst. Evol. Microbiol.">
        <title>The Global Catalogue of Microorganisms (GCM) 10K type strain sequencing project: providing services to taxonomists for standard genome sequencing and annotation.</title>
        <authorList>
            <consortium name="The Broad Institute Genomics Platform"/>
            <consortium name="The Broad Institute Genome Sequencing Center for Infectious Disease"/>
            <person name="Wu L."/>
            <person name="Ma J."/>
        </authorList>
    </citation>
    <scope>NUCLEOTIDE SEQUENCE [LARGE SCALE GENOMIC DNA]</scope>
    <source>
        <strain evidence="5 6">JCM 16328</strain>
    </source>
</reference>
<dbReference type="InterPro" id="IPR055768">
    <property type="entry name" value="DUF7344"/>
</dbReference>
<keyword evidence="6" id="KW-1185">Reference proteome</keyword>
<evidence type="ECO:0000313" key="6">
    <source>
        <dbReference type="Proteomes" id="UP001500420"/>
    </source>
</evidence>
<dbReference type="AlphaFoldDB" id="A0AAV3TCS0"/>
<sequence>MEPGVADGGWDVAEKSGAITIGGLGLVLGAVGIEFVLSDPEPLAWWSFEFGVAAALPAVLMYAGYWLARTDFDADELWSVTAWSFAGVVALTTVGGWLFVHQTAEGTHVTDPGYLLVTLATVGALGGLTAGVARAGSIGGGVTRISADSVRTPSTDEDSAASRAEDDNPPRDDDAGSDEVAAGDDDAARDDDAASDAWVGLPSMPVEERAAEDVDLEDVVAGEQRRIAVEYLTSTPGRTLTVHQLVDLIVERRGAKTGDRPDREPIVRRLHCIDLPKLAAAGLIERDEHGRIRYVGGQEETARLASLVEAIDAVDGGGDDDTPVDF</sequence>
<protein>
    <submittedName>
        <fullName evidence="5">Uncharacterized protein</fullName>
    </submittedName>
</protein>
<feature type="region of interest" description="Disordered" evidence="1">
    <location>
        <begin position="145"/>
        <end position="210"/>
    </location>
</feature>
<feature type="domain" description="Archaeal histidine kinase 4TM" evidence="3">
    <location>
        <begin position="52"/>
        <end position="135"/>
    </location>
</feature>
<dbReference type="Pfam" id="PF24035">
    <property type="entry name" value="DUF7344"/>
    <property type="match status" value="1"/>
</dbReference>
<dbReference type="RefSeq" id="WP_343774644.1">
    <property type="nucleotide sequence ID" value="NZ_BAAADV010000007.1"/>
</dbReference>
<proteinExistence type="predicted"/>
<name>A0AAV3TCS0_9EURY</name>
<comment type="caution">
    <text evidence="5">The sequence shown here is derived from an EMBL/GenBank/DDBJ whole genome shotgun (WGS) entry which is preliminary data.</text>
</comment>
<feature type="transmembrane region" description="Helical" evidence="2">
    <location>
        <begin position="18"/>
        <end position="37"/>
    </location>
</feature>
<feature type="compositionally biased region" description="Acidic residues" evidence="1">
    <location>
        <begin position="175"/>
        <end position="189"/>
    </location>
</feature>
<evidence type="ECO:0000313" key="5">
    <source>
        <dbReference type="EMBL" id="GAA0677963.1"/>
    </source>
</evidence>